<dbReference type="PIRSF" id="PIRSF002741">
    <property type="entry name" value="MppA"/>
    <property type="match status" value="1"/>
</dbReference>
<dbReference type="GO" id="GO:0042597">
    <property type="term" value="C:periplasmic space"/>
    <property type="evidence" value="ECO:0007669"/>
    <property type="project" value="UniProtKB-ARBA"/>
</dbReference>
<name>A0A317NP11_9NOCA</name>
<feature type="signal peptide" evidence="4">
    <location>
        <begin position="1"/>
        <end position="26"/>
    </location>
</feature>
<dbReference type="SUPFAM" id="SSF53850">
    <property type="entry name" value="Periplasmic binding protein-like II"/>
    <property type="match status" value="1"/>
</dbReference>
<evidence type="ECO:0000256" key="3">
    <source>
        <dbReference type="ARBA" id="ARBA00022729"/>
    </source>
</evidence>
<comment type="similarity">
    <text evidence="1">Belongs to the bacterial solute-binding protein 5 family.</text>
</comment>
<organism evidence="6 7">
    <name type="scientific">Nocardia neocaledoniensis</name>
    <dbReference type="NCBI Taxonomy" id="236511"/>
    <lineage>
        <taxon>Bacteria</taxon>
        <taxon>Bacillati</taxon>
        <taxon>Actinomycetota</taxon>
        <taxon>Actinomycetes</taxon>
        <taxon>Mycobacteriales</taxon>
        <taxon>Nocardiaceae</taxon>
        <taxon>Nocardia</taxon>
    </lineage>
</organism>
<dbReference type="Pfam" id="PF00496">
    <property type="entry name" value="SBP_bac_5"/>
    <property type="match status" value="1"/>
</dbReference>
<dbReference type="Gene3D" id="3.40.190.10">
    <property type="entry name" value="Periplasmic binding protein-like II"/>
    <property type="match status" value="1"/>
</dbReference>
<reference evidence="6 7" key="1">
    <citation type="submission" date="2018-05" db="EMBL/GenBank/DDBJ databases">
        <title>Genomic Encyclopedia of Type Strains, Phase IV (KMG-IV): sequencing the most valuable type-strain genomes for metagenomic binning, comparative biology and taxonomic classification.</title>
        <authorList>
            <person name="Goeker M."/>
        </authorList>
    </citation>
    <scope>NUCLEOTIDE SEQUENCE [LARGE SCALE GENOMIC DNA]</scope>
    <source>
        <strain evidence="6 7">DSM 44717</strain>
    </source>
</reference>
<keyword evidence="2" id="KW-0813">Transport</keyword>
<gene>
    <name evidence="6" type="ORF">DFR69_104337</name>
</gene>
<feature type="domain" description="Solute-binding protein family 5" evidence="5">
    <location>
        <begin position="81"/>
        <end position="433"/>
    </location>
</feature>
<evidence type="ECO:0000256" key="2">
    <source>
        <dbReference type="ARBA" id="ARBA00022448"/>
    </source>
</evidence>
<accession>A0A317NP11</accession>
<evidence type="ECO:0000256" key="4">
    <source>
        <dbReference type="SAM" id="SignalP"/>
    </source>
</evidence>
<dbReference type="EMBL" id="QGTL01000004">
    <property type="protein sequence ID" value="PWV76234.1"/>
    <property type="molecule type" value="Genomic_DNA"/>
</dbReference>
<proteinExistence type="inferred from homology"/>
<dbReference type="PANTHER" id="PTHR30290:SF9">
    <property type="entry name" value="OLIGOPEPTIDE-BINDING PROTEIN APPA"/>
    <property type="match status" value="1"/>
</dbReference>
<dbReference type="CDD" id="cd00995">
    <property type="entry name" value="PBP2_NikA_DppA_OppA_like"/>
    <property type="match status" value="1"/>
</dbReference>
<keyword evidence="7" id="KW-1185">Reference proteome</keyword>
<dbReference type="GO" id="GO:1904680">
    <property type="term" value="F:peptide transmembrane transporter activity"/>
    <property type="evidence" value="ECO:0007669"/>
    <property type="project" value="TreeGrafter"/>
</dbReference>
<protein>
    <submittedName>
        <fullName evidence="6">Peptide/nickel transport system substrate-binding protein</fullName>
    </submittedName>
</protein>
<comment type="caution">
    <text evidence="6">The sequence shown here is derived from an EMBL/GenBank/DDBJ whole genome shotgun (WGS) entry which is preliminary data.</text>
</comment>
<evidence type="ECO:0000256" key="1">
    <source>
        <dbReference type="ARBA" id="ARBA00005695"/>
    </source>
</evidence>
<evidence type="ECO:0000313" key="6">
    <source>
        <dbReference type="EMBL" id="PWV76234.1"/>
    </source>
</evidence>
<feature type="chain" id="PRO_5016322036" evidence="4">
    <location>
        <begin position="27"/>
        <end position="509"/>
    </location>
</feature>
<dbReference type="InterPro" id="IPR039424">
    <property type="entry name" value="SBP_5"/>
</dbReference>
<dbReference type="InterPro" id="IPR000914">
    <property type="entry name" value="SBP_5_dom"/>
</dbReference>
<dbReference type="GO" id="GO:0043190">
    <property type="term" value="C:ATP-binding cassette (ABC) transporter complex"/>
    <property type="evidence" value="ECO:0007669"/>
    <property type="project" value="InterPro"/>
</dbReference>
<dbReference type="AlphaFoldDB" id="A0A317NP11"/>
<dbReference type="Gene3D" id="3.10.105.10">
    <property type="entry name" value="Dipeptide-binding Protein, Domain 3"/>
    <property type="match status" value="1"/>
</dbReference>
<dbReference type="GO" id="GO:0015833">
    <property type="term" value="P:peptide transport"/>
    <property type="evidence" value="ECO:0007669"/>
    <property type="project" value="TreeGrafter"/>
</dbReference>
<evidence type="ECO:0000259" key="5">
    <source>
        <dbReference type="Pfam" id="PF00496"/>
    </source>
</evidence>
<dbReference type="Proteomes" id="UP000246410">
    <property type="component" value="Unassembled WGS sequence"/>
</dbReference>
<keyword evidence="3 4" id="KW-0732">Signal</keyword>
<dbReference type="PROSITE" id="PS51257">
    <property type="entry name" value="PROKAR_LIPOPROTEIN"/>
    <property type="match status" value="1"/>
</dbReference>
<sequence length="509" mass="53756">MKPITRGLATGLAALACATLTLTACAPAGSDTASQTTLVVGAVTEPTDVPDPISDGSLAGYNYYFATFDQLARFDSEGVIGPKLATKWEHNADFTQWTFTIRDDVKFHNGQPLKPADVAFTYNKIKATPTGDPATYMEMFESAAVGPGNTVVFSLNAPFSAWPTITTGVSIVPESVYTALGSAGFAAAPVGSGPFVFDHYTRGVEYAVKRNPDYWGTKAAVEAVTFKTVADADARLNGVQSGSLDIALVAPNQVAAVEGSKSVHIESRVSNGVTFLGMNATAGPLADQRVREAIALSIDREGIVKTLLAGRATVANQLVAQNVGGFDPKYPAPVRDTTKAKQLLAAAGYRGAPIPFQYATNGRIPLSSEIAQSIQANLAEVGITVTLQGTDQNSLSQMIYTKKSAAGIYLNTYAPSTMDGDAPIASMFGGQWNDYAMLPETQALVAETRTVAGQARIDVYRELFTLNDTKALLIGLYTPDASYAVDPALRWQPRADGMITVDAATFGTD</sequence>
<dbReference type="InterPro" id="IPR030678">
    <property type="entry name" value="Peptide/Ni-bd"/>
</dbReference>
<dbReference type="RefSeq" id="WP_167456260.1">
    <property type="nucleotide sequence ID" value="NZ_QGTL01000004.1"/>
</dbReference>
<evidence type="ECO:0000313" key="7">
    <source>
        <dbReference type="Proteomes" id="UP000246410"/>
    </source>
</evidence>
<dbReference type="PANTHER" id="PTHR30290">
    <property type="entry name" value="PERIPLASMIC BINDING COMPONENT OF ABC TRANSPORTER"/>
    <property type="match status" value="1"/>
</dbReference>